<dbReference type="AlphaFoldDB" id="A0A835QCX5"/>
<name>A0A835QCX5_VANPL</name>
<dbReference type="Proteomes" id="UP000639772">
    <property type="component" value="Chromosome 9"/>
</dbReference>
<feature type="compositionally biased region" description="Gly residues" evidence="1">
    <location>
        <begin position="61"/>
        <end position="73"/>
    </location>
</feature>
<accession>A0A835QCX5</accession>
<sequence length="135" mass="13827">MSGWNNIEPASILNRPVPLNSHSSKNQAGNNRKPRLFYPNLSSRSSPRVAESYTPAAGLGEKLGNGNALGAGAGTANPGPAYNSDLGEDATIGGGGRGELGPWGPFVGAGCHREGQEGFGRRSEAVGAGRRISRG</sequence>
<protein>
    <submittedName>
        <fullName evidence="2">Uncharacterized protein</fullName>
    </submittedName>
</protein>
<reference evidence="2 3" key="1">
    <citation type="journal article" date="2020" name="Nat. Food">
        <title>A phased Vanilla planifolia genome enables genetic improvement of flavour and production.</title>
        <authorList>
            <person name="Hasing T."/>
            <person name="Tang H."/>
            <person name="Brym M."/>
            <person name="Khazi F."/>
            <person name="Huang T."/>
            <person name="Chambers A.H."/>
        </authorList>
    </citation>
    <scope>NUCLEOTIDE SEQUENCE [LARGE SCALE GENOMIC DNA]</scope>
    <source>
        <tissue evidence="2">Leaf</tissue>
    </source>
</reference>
<feature type="compositionally biased region" description="Gly residues" evidence="1">
    <location>
        <begin position="92"/>
        <end position="101"/>
    </location>
</feature>
<evidence type="ECO:0000256" key="1">
    <source>
        <dbReference type="SAM" id="MobiDB-lite"/>
    </source>
</evidence>
<feature type="compositionally biased region" description="Polar residues" evidence="1">
    <location>
        <begin position="20"/>
        <end position="30"/>
    </location>
</feature>
<evidence type="ECO:0000313" key="2">
    <source>
        <dbReference type="EMBL" id="KAG0468496.1"/>
    </source>
</evidence>
<gene>
    <name evidence="2" type="ORF">HPP92_017824</name>
</gene>
<evidence type="ECO:0000313" key="3">
    <source>
        <dbReference type="Proteomes" id="UP000639772"/>
    </source>
</evidence>
<feature type="region of interest" description="Disordered" evidence="1">
    <location>
        <begin position="1"/>
        <end position="135"/>
    </location>
</feature>
<comment type="caution">
    <text evidence="2">The sequence shown here is derived from an EMBL/GenBank/DDBJ whole genome shotgun (WGS) entry which is preliminary data.</text>
</comment>
<proteinExistence type="predicted"/>
<feature type="compositionally biased region" description="Basic and acidic residues" evidence="1">
    <location>
        <begin position="111"/>
        <end position="124"/>
    </location>
</feature>
<organism evidence="2 3">
    <name type="scientific">Vanilla planifolia</name>
    <name type="common">Vanilla</name>
    <dbReference type="NCBI Taxonomy" id="51239"/>
    <lineage>
        <taxon>Eukaryota</taxon>
        <taxon>Viridiplantae</taxon>
        <taxon>Streptophyta</taxon>
        <taxon>Embryophyta</taxon>
        <taxon>Tracheophyta</taxon>
        <taxon>Spermatophyta</taxon>
        <taxon>Magnoliopsida</taxon>
        <taxon>Liliopsida</taxon>
        <taxon>Asparagales</taxon>
        <taxon>Orchidaceae</taxon>
        <taxon>Vanilloideae</taxon>
        <taxon>Vanilleae</taxon>
        <taxon>Vanilla</taxon>
    </lineage>
</organism>
<dbReference type="EMBL" id="JADCNM010000009">
    <property type="protein sequence ID" value="KAG0468496.1"/>
    <property type="molecule type" value="Genomic_DNA"/>
</dbReference>